<keyword evidence="3" id="KW-0560">Oxidoreductase</keyword>
<dbReference type="Proteomes" id="UP001217500">
    <property type="component" value="Chromosome"/>
</dbReference>
<dbReference type="InterPro" id="IPR036188">
    <property type="entry name" value="FAD/NAD-bd_sf"/>
</dbReference>
<dbReference type="GO" id="GO:0050661">
    <property type="term" value="F:NADP binding"/>
    <property type="evidence" value="ECO:0007669"/>
    <property type="project" value="InterPro"/>
</dbReference>
<dbReference type="EMBL" id="CP116805">
    <property type="protein sequence ID" value="WCL53686.1"/>
    <property type="molecule type" value="Genomic_DNA"/>
</dbReference>
<evidence type="ECO:0000313" key="5">
    <source>
        <dbReference type="Proteomes" id="UP001217500"/>
    </source>
</evidence>
<dbReference type="RefSeq" id="WP_289503212.1">
    <property type="nucleotide sequence ID" value="NZ_CP116805.1"/>
</dbReference>
<dbReference type="GO" id="GO:0050660">
    <property type="term" value="F:flavin adenine dinucleotide binding"/>
    <property type="evidence" value="ECO:0007669"/>
    <property type="project" value="InterPro"/>
</dbReference>
<keyword evidence="1" id="KW-0285">Flavoprotein</keyword>
<dbReference type="InterPro" id="IPR051209">
    <property type="entry name" value="FAD-bind_Monooxygenase_sf"/>
</dbReference>
<dbReference type="Gene3D" id="3.50.50.60">
    <property type="entry name" value="FAD/NAD(P)-binding domain"/>
    <property type="match status" value="2"/>
</dbReference>
<keyword evidence="5" id="KW-1185">Reference proteome</keyword>
<reference evidence="4" key="1">
    <citation type="submission" date="2023-01" db="EMBL/GenBank/DDBJ databases">
        <title>The genome sequence of Kordiimonadaceae bacterium 6D33.</title>
        <authorList>
            <person name="Liu Y."/>
        </authorList>
    </citation>
    <scope>NUCLEOTIDE SEQUENCE</scope>
    <source>
        <strain evidence="4">6D33</strain>
    </source>
</reference>
<evidence type="ECO:0000256" key="1">
    <source>
        <dbReference type="ARBA" id="ARBA00022630"/>
    </source>
</evidence>
<dbReference type="AlphaFoldDB" id="A0AAF0BLX5"/>
<evidence type="ECO:0000256" key="3">
    <source>
        <dbReference type="ARBA" id="ARBA00023002"/>
    </source>
</evidence>
<dbReference type="InterPro" id="IPR020946">
    <property type="entry name" value="Flavin_mOase-like"/>
</dbReference>
<dbReference type="PANTHER" id="PTHR42877:SF4">
    <property type="entry name" value="FAD_NAD(P)-BINDING DOMAIN-CONTAINING PROTEIN-RELATED"/>
    <property type="match status" value="1"/>
</dbReference>
<evidence type="ECO:0000313" key="4">
    <source>
        <dbReference type="EMBL" id="WCL53686.1"/>
    </source>
</evidence>
<name>A0AAF0BLX5_9PROT</name>
<evidence type="ECO:0000256" key="2">
    <source>
        <dbReference type="ARBA" id="ARBA00022827"/>
    </source>
</evidence>
<keyword evidence="2" id="KW-0274">FAD</keyword>
<dbReference type="PANTHER" id="PTHR42877">
    <property type="entry name" value="L-ORNITHINE N(5)-MONOOXYGENASE-RELATED"/>
    <property type="match status" value="1"/>
</dbReference>
<dbReference type="Pfam" id="PF00743">
    <property type="entry name" value="FMO-like"/>
    <property type="match status" value="1"/>
</dbReference>
<dbReference type="SUPFAM" id="SSF51905">
    <property type="entry name" value="FAD/NAD(P)-binding domain"/>
    <property type="match status" value="2"/>
</dbReference>
<protein>
    <submittedName>
        <fullName evidence="4">NAD(P)/FAD-dependent oxidoreductase</fullName>
    </submittedName>
</protein>
<dbReference type="KEGG" id="gso:PH603_14190"/>
<gene>
    <name evidence="4" type="ORF">PH603_14190</name>
</gene>
<proteinExistence type="predicted"/>
<dbReference type="GO" id="GO:0004499">
    <property type="term" value="F:N,N-dimethylaniline monooxygenase activity"/>
    <property type="evidence" value="ECO:0007669"/>
    <property type="project" value="InterPro"/>
</dbReference>
<sequence>MGSEALDSVEVAVVGTGFGGIGMAVQLLEAGYRDIAVFEKADRVGGTWRENTYPGCACDVPSHLYSFSFAPNPNWSRMFSGWREIRDYIEDVARRYGVMDRIWFGHELTAARFDEATSLWHLNFSNGATVKARYVVAGLGPLHEPVVPDLPGLKDFKGPAFHSAQWRHDVDLAGKRIAVIGTGASAIQFVPQIAPAAGQVDLYQRTPPWVMPKPDRDVTAFEKWMFRTLPFTQRLWRYWQYWTYEMRGIGFVRRPSFMERARKMGVEHIAEHIGDPELRAKVTPDYLPGCKRILIANDYYPALARDNVSLVTEGIDRITAEGIIGKDGVLRPADVIIFGTGFEAAEPFHRGLFAGVGGRDIKDVWAEKGGAEAYKGVAVAGFPNLFLLAGPNTGLGNNSIVFILEAQIGYILDCLAEAKARRAGRIEVTDTRQTVYNAEIQEMMKRTIWMTGCNSWYLNANGKNTTIWPGFSLQYHLRMKEFEAADYRWS</sequence>
<dbReference type="PRINTS" id="PR00419">
    <property type="entry name" value="ADXRDTASE"/>
</dbReference>
<accession>A0AAF0BLX5</accession>
<organism evidence="4 5">
    <name type="scientific">Gimibacter soli</name>
    <dbReference type="NCBI Taxonomy" id="3024400"/>
    <lineage>
        <taxon>Bacteria</taxon>
        <taxon>Pseudomonadati</taxon>
        <taxon>Pseudomonadota</taxon>
        <taxon>Alphaproteobacteria</taxon>
        <taxon>Kordiimonadales</taxon>
        <taxon>Temperatibacteraceae</taxon>
        <taxon>Gimibacter</taxon>
    </lineage>
</organism>